<feature type="domain" description="Cytochrome b561 bacterial/Ni-hydrogenase" evidence="14">
    <location>
        <begin position="9"/>
        <end position="171"/>
    </location>
</feature>
<dbReference type="Proteomes" id="UP001065322">
    <property type="component" value="Chromosome"/>
</dbReference>
<reference evidence="16" key="1">
    <citation type="submission" date="2020-06" db="EMBL/GenBank/DDBJ databases">
        <title>Thalassolituus marinus alknpb1M-1, a hydrocarbon-degrading bacterium isolated from the deep-sea overlying water using an in-situ strategy from the South China Sea basin.</title>
        <authorList>
            <person name="Dong C."/>
            <person name="Chen Y."/>
            <person name="Shao Z."/>
        </authorList>
    </citation>
    <scope>NUCLEOTIDE SEQUENCE [LARGE SCALE GENOMIC DNA]</scope>
    <source>
        <strain evidence="16">alknpb1M-1</strain>
    </source>
</reference>
<keyword evidence="5" id="KW-0349">Heme</keyword>
<accession>A0ABY6A610</accession>
<organism evidence="15 16">
    <name type="scientific">Thalassolituus hydrocarboniclasticus</name>
    <dbReference type="NCBI Taxonomy" id="2742796"/>
    <lineage>
        <taxon>Bacteria</taxon>
        <taxon>Pseudomonadati</taxon>
        <taxon>Pseudomonadota</taxon>
        <taxon>Gammaproteobacteria</taxon>
        <taxon>Oceanospirillales</taxon>
        <taxon>Oceanospirillaceae</taxon>
        <taxon>Thalassolituus</taxon>
    </lineage>
</organism>
<evidence type="ECO:0000256" key="2">
    <source>
        <dbReference type="ARBA" id="ARBA00004651"/>
    </source>
</evidence>
<evidence type="ECO:0000256" key="8">
    <source>
        <dbReference type="ARBA" id="ARBA00022982"/>
    </source>
</evidence>
<keyword evidence="6 13" id="KW-0812">Transmembrane</keyword>
<evidence type="ECO:0000256" key="12">
    <source>
        <dbReference type="ARBA" id="ARBA00037975"/>
    </source>
</evidence>
<name>A0ABY6A610_9GAMM</name>
<keyword evidence="9 13" id="KW-1133">Transmembrane helix</keyword>
<evidence type="ECO:0000259" key="14">
    <source>
        <dbReference type="Pfam" id="PF01292"/>
    </source>
</evidence>
<feature type="transmembrane region" description="Helical" evidence="13">
    <location>
        <begin position="85"/>
        <end position="107"/>
    </location>
</feature>
<evidence type="ECO:0000256" key="4">
    <source>
        <dbReference type="ARBA" id="ARBA00022475"/>
    </source>
</evidence>
<dbReference type="InterPro" id="IPR016174">
    <property type="entry name" value="Di-haem_cyt_TM"/>
</dbReference>
<dbReference type="SUPFAM" id="SSF81342">
    <property type="entry name" value="Transmembrane di-heme cytochromes"/>
    <property type="match status" value="1"/>
</dbReference>
<comment type="cofactor">
    <cofactor evidence="1">
        <name>heme b</name>
        <dbReference type="ChEBI" id="CHEBI:60344"/>
    </cofactor>
</comment>
<comment type="subcellular location">
    <subcellularLocation>
        <location evidence="2">Cell membrane</location>
        <topology evidence="2">Multi-pass membrane protein</topology>
    </subcellularLocation>
</comment>
<keyword evidence="3" id="KW-0813">Transport</keyword>
<evidence type="ECO:0000256" key="13">
    <source>
        <dbReference type="SAM" id="Phobius"/>
    </source>
</evidence>
<keyword evidence="4" id="KW-1003">Cell membrane</keyword>
<dbReference type="PANTHER" id="PTHR30529:SF7">
    <property type="entry name" value="CYTOCHROME B561 BACTERIAL_NI-HYDROGENASE DOMAIN-CONTAINING PROTEIN"/>
    <property type="match status" value="1"/>
</dbReference>
<keyword evidence="10" id="KW-0408">Iron</keyword>
<dbReference type="PANTHER" id="PTHR30529">
    <property type="entry name" value="CYTOCHROME B561"/>
    <property type="match status" value="1"/>
</dbReference>
<comment type="similarity">
    <text evidence="12">Belongs to the cytochrome b561 family.</text>
</comment>
<feature type="transmembrane region" description="Helical" evidence="13">
    <location>
        <begin position="46"/>
        <end position="64"/>
    </location>
</feature>
<keyword evidence="11 13" id="KW-0472">Membrane</keyword>
<evidence type="ECO:0000256" key="5">
    <source>
        <dbReference type="ARBA" id="ARBA00022617"/>
    </source>
</evidence>
<proteinExistence type="inferred from homology"/>
<dbReference type="Gene3D" id="1.20.950.20">
    <property type="entry name" value="Transmembrane di-heme cytochromes, Chain C"/>
    <property type="match status" value="1"/>
</dbReference>
<keyword evidence="16" id="KW-1185">Reference proteome</keyword>
<dbReference type="RefSeq" id="WP_260998140.1">
    <property type="nucleotide sequence ID" value="NZ_CP054475.1"/>
</dbReference>
<evidence type="ECO:0000256" key="6">
    <source>
        <dbReference type="ARBA" id="ARBA00022692"/>
    </source>
</evidence>
<evidence type="ECO:0000256" key="1">
    <source>
        <dbReference type="ARBA" id="ARBA00001970"/>
    </source>
</evidence>
<evidence type="ECO:0000256" key="3">
    <source>
        <dbReference type="ARBA" id="ARBA00022448"/>
    </source>
</evidence>
<feature type="transmembrane region" description="Helical" evidence="13">
    <location>
        <begin position="138"/>
        <end position="159"/>
    </location>
</feature>
<dbReference type="Pfam" id="PF01292">
    <property type="entry name" value="Ni_hydr_CYTB"/>
    <property type="match status" value="1"/>
</dbReference>
<keyword evidence="7" id="KW-0479">Metal-binding</keyword>
<feature type="transmembrane region" description="Helical" evidence="13">
    <location>
        <begin position="21"/>
        <end position="40"/>
    </location>
</feature>
<gene>
    <name evidence="15" type="ORF">HUF19_01240</name>
</gene>
<evidence type="ECO:0000313" key="15">
    <source>
        <dbReference type="EMBL" id="UXD86157.1"/>
    </source>
</evidence>
<evidence type="ECO:0000256" key="11">
    <source>
        <dbReference type="ARBA" id="ARBA00023136"/>
    </source>
</evidence>
<dbReference type="InterPro" id="IPR052168">
    <property type="entry name" value="Cytochrome_b561_oxidase"/>
</dbReference>
<dbReference type="EMBL" id="CP054475">
    <property type="protein sequence ID" value="UXD86157.1"/>
    <property type="molecule type" value="Genomic_DNA"/>
</dbReference>
<protein>
    <submittedName>
        <fullName evidence="15">Cytochrome b/b6 domain-containing protein</fullName>
    </submittedName>
</protein>
<sequence>MDQLHKYRYCRVRRSLHWLSALVIIWAIVTGFSLAFFSLSPAVERWLGHFNVTLTLLFIPFFLLRLTLACIQKKPETLELSRRQLWLAACGHWLIYATVLTVLVSGVCMMERPVSVFALAQLDPLFKAGEVTRAFSVAHHYSCALLALLVLGHIAAVIVHQRRGIRLMQKML</sequence>
<evidence type="ECO:0000256" key="9">
    <source>
        <dbReference type="ARBA" id="ARBA00022989"/>
    </source>
</evidence>
<evidence type="ECO:0000256" key="10">
    <source>
        <dbReference type="ARBA" id="ARBA00023004"/>
    </source>
</evidence>
<dbReference type="InterPro" id="IPR011577">
    <property type="entry name" value="Cyt_b561_bac/Ni-Hgenase"/>
</dbReference>
<evidence type="ECO:0000313" key="16">
    <source>
        <dbReference type="Proteomes" id="UP001065322"/>
    </source>
</evidence>
<evidence type="ECO:0000256" key="7">
    <source>
        <dbReference type="ARBA" id="ARBA00022723"/>
    </source>
</evidence>
<keyword evidence="8" id="KW-0249">Electron transport</keyword>